<dbReference type="PANTHER" id="PTHR46720:SF3">
    <property type="entry name" value="FAD-BINDING DOMAIN-CONTAINING PROTEIN-RELATED"/>
    <property type="match status" value="1"/>
</dbReference>
<evidence type="ECO:0000313" key="6">
    <source>
        <dbReference type="EMBL" id="KAF4609569.1"/>
    </source>
</evidence>
<dbReference type="AlphaFoldDB" id="A0A8H4VIW6"/>
<dbReference type="EMBL" id="JAACJL010000061">
    <property type="protein sequence ID" value="KAF4609569.1"/>
    <property type="molecule type" value="Genomic_DNA"/>
</dbReference>
<evidence type="ECO:0000259" key="5">
    <source>
        <dbReference type="Pfam" id="PF01494"/>
    </source>
</evidence>
<dbReference type="InterPro" id="IPR036188">
    <property type="entry name" value="FAD/NAD-bd_sf"/>
</dbReference>
<keyword evidence="4" id="KW-0472">Membrane</keyword>
<feature type="transmembrane region" description="Helical" evidence="4">
    <location>
        <begin position="12"/>
        <end position="30"/>
    </location>
</feature>
<name>A0A8H4VIW6_9AGAR</name>
<keyword evidence="1" id="KW-0285">Flavoprotein</keyword>
<dbReference type="SUPFAM" id="SSF51905">
    <property type="entry name" value="FAD/NAD(P)-binding domain"/>
    <property type="match status" value="1"/>
</dbReference>
<evidence type="ECO:0000256" key="3">
    <source>
        <dbReference type="ARBA" id="ARBA00023002"/>
    </source>
</evidence>
<keyword evidence="2" id="KW-0274">FAD</keyword>
<dbReference type="Pfam" id="PF01494">
    <property type="entry name" value="FAD_binding_3"/>
    <property type="match status" value="1"/>
</dbReference>
<dbReference type="Proteomes" id="UP000521872">
    <property type="component" value="Unassembled WGS sequence"/>
</dbReference>
<gene>
    <name evidence="6" type="ORF">D9613_012307</name>
</gene>
<keyword evidence="4" id="KW-1133">Transmembrane helix</keyword>
<evidence type="ECO:0000313" key="7">
    <source>
        <dbReference type="Proteomes" id="UP000521872"/>
    </source>
</evidence>
<evidence type="ECO:0000256" key="2">
    <source>
        <dbReference type="ARBA" id="ARBA00022827"/>
    </source>
</evidence>
<dbReference type="PRINTS" id="PR00420">
    <property type="entry name" value="RNGMNOXGNASE"/>
</dbReference>
<organism evidence="6 7">
    <name type="scientific">Agrocybe pediades</name>
    <dbReference type="NCBI Taxonomy" id="84607"/>
    <lineage>
        <taxon>Eukaryota</taxon>
        <taxon>Fungi</taxon>
        <taxon>Dikarya</taxon>
        <taxon>Basidiomycota</taxon>
        <taxon>Agaricomycotina</taxon>
        <taxon>Agaricomycetes</taxon>
        <taxon>Agaricomycetidae</taxon>
        <taxon>Agaricales</taxon>
        <taxon>Agaricineae</taxon>
        <taxon>Strophariaceae</taxon>
        <taxon>Agrocybe</taxon>
    </lineage>
</organism>
<feature type="domain" description="FAD-binding" evidence="5">
    <location>
        <begin position="9"/>
        <end position="371"/>
    </location>
</feature>
<evidence type="ECO:0000256" key="1">
    <source>
        <dbReference type="ARBA" id="ARBA00022630"/>
    </source>
</evidence>
<dbReference type="Gene3D" id="3.50.50.60">
    <property type="entry name" value="FAD/NAD(P)-binding domain"/>
    <property type="match status" value="1"/>
</dbReference>
<keyword evidence="4" id="KW-0812">Transmembrane</keyword>
<dbReference type="PANTHER" id="PTHR46720">
    <property type="entry name" value="HYDROXYLASE, PUTATIVE (AFU_ORTHOLOGUE AFUA_3G01460)-RELATED"/>
    <property type="match status" value="1"/>
</dbReference>
<proteinExistence type="predicted"/>
<dbReference type="GO" id="GO:0044550">
    <property type="term" value="P:secondary metabolite biosynthetic process"/>
    <property type="evidence" value="ECO:0007669"/>
    <property type="project" value="TreeGrafter"/>
</dbReference>
<keyword evidence="7" id="KW-1185">Reference proteome</keyword>
<accession>A0A8H4VIW6</accession>
<sequence>MEDLSKPLRVAIVGAGIGGLSLSAGLGFLAKHRNLHIDIYEAASSVWEIGAGINVWPRTWDVFKALGLEESLLGLLPRAPSKSTQIFFHVRKSDQKEGVHIVDLTTEGTATRFHRAQLQQAILSRKAGQLHLSHRLVSYEESESEVKLKFSNGHEATYDLLVAMDGINSVVRKIFLAKQWGPSPSVHPVWSGDTVYRALIPTERLDTVYPGHRAKDVPLMYIGKSKHIIVYPVAKDKLVNCVFFTKDLSKEGTIYEGPPSSACTKEELLSNFAGWEEEVQALIHSGHNLTKWIVRSLVPLQQYSHGRVILAGDAAHAMTPHQGMGAGQAVEDAYIISSLIADSTCTSETIPLLAQIYDTVRRPVGNTALEKSRLCGILCQLLGPRFEDVREGDADVPMEKLLELFKQFREELEWVWRDSAEVERLRALEMLQQMG</sequence>
<dbReference type="GO" id="GO:0016491">
    <property type="term" value="F:oxidoreductase activity"/>
    <property type="evidence" value="ECO:0007669"/>
    <property type="project" value="UniProtKB-KW"/>
</dbReference>
<comment type="caution">
    <text evidence="6">The sequence shown here is derived from an EMBL/GenBank/DDBJ whole genome shotgun (WGS) entry which is preliminary data.</text>
</comment>
<reference evidence="6 7" key="1">
    <citation type="submission" date="2019-12" db="EMBL/GenBank/DDBJ databases">
        <authorList>
            <person name="Floudas D."/>
            <person name="Bentzer J."/>
            <person name="Ahren D."/>
            <person name="Johansson T."/>
            <person name="Persson P."/>
            <person name="Tunlid A."/>
        </authorList>
    </citation>
    <scope>NUCLEOTIDE SEQUENCE [LARGE SCALE GENOMIC DNA]</scope>
    <source>
        <strain evidence="6 7">CBS 102.39</strain>
    </source>
</reference>
<dbReference type="InterPro" id="IPR002938">
    <property type="entry name" value="FAD-bd"/>
</dbReference>
<dbReference type="InterPro" id="IPR051104">
    <property type="entry name" value="FAD_monoxygenase"/>
</dbReference>
<evidence type="ECO:0000256" key="4">
    <source>
        <dbReference type="SAM" id="Phobius"/>
    </source>
</evidence>
<protein>
    <recommendedName>
        <fullName evidence="5">FAD-binding domain-containing protein</fullName>
    </recommendedName>
</protein>
<dbReference type="GO" id="GO:0071949">
    <property type="term" value="F:FAD binding"/>
    <property type="evidence" value="ECO:0007669"/>
    <property type="project" value="InterPro"/>
</dbReference>
<keyword evidence="3" id="KW-0560">Oxidoreductase</keyword>
<dbReference type="SUPFAM" id="SSF54373">
    <property type="entry name" value="FAD-linked reductases, C-terminal domain"/>
    <property type="match status" value="1"/>
</dbReference>